<gene>
    <name evidence="3" type="primary">NDAI0C00400</name>
    <name evidence="3" type="ordered locus">NDAI_0C00400</name>
</gene>
<dbReference type="FunFam" id="3.30.450.40:FF:000008">
    <property type="entry name" value="GAF domain-containing proteins"/>
    <property type="match status" value="1"/>
</dbReference>
<dbReference type="PANTHER" id="PTHR21021:SF15">
    <property type="entry name" value="FREE METHIONINE-R-SULFOXIDE REDUCTASE"/>
    <property type="match status" value="1"/>
</dbReference>
<dbReference type="InterPro" id="IPR029016">
    <property type="entry name" value="GAF-like_dom_sf"/>
</dbReference>
<dbReference type="HOGENOM" id="CLU_077738_1_1_1"/>
<keyword evidence="4" id="KW-1185">Reference proteome</keyword>
<dbReference type="EMBL" id="HE580269">
    <property type="protein sequence ID" value="CCD23701.1"/>
    <property type="molecule type" value="Genomic_DNA"/>
</dbReference>
<name>G0W7E0_NAUDC</name>
<dbReference type="Gene3D" id="3.30.450.40">
    <property type="match status" value="1"/>
</dbReference>
<protein>
    <recommendedName>
        <fullName evidence="2">GAF domain-containing protein</fullName>
    </recommendedName>
</protein>
<organism evidence="3 4">
    <name type="scientific">Naumovozyma dairenensis (strain ATCC 10597 / BCRC 20456 / CBS 421 / NBRC 0211 / NRRL Y-12639)</name>
    <name type="common">Saccharomyces dairenensis</name>
    <dbReference type="NCBI Taxonomy" id="1071378"/>
    <lineage>
        <taxon>Eukaryota</taxon>
        <taxon>Fungi</taxon>
        <taxon>Dikarya</taxon>
        <taxon>Ascomycota</taxon>
        <taxon>Saccharomycotina</taxon>
        <taxon>Saccharomycetes</taxon>
        <taxon>Saccharomycetales</taxon>
        <taxon>Saccharomycetaceae</taxon>
        <taxon>Naumovozyma</taxon>
    </lineage>
</organism>
<dbReference type="InterPro" id="IPR000614">
    <property type="entry name" value="FRMsr_CS"/>
</dbReference>
<dbReference type="KEGG" id="ndi:NDAI_0C00400"/>
<dbReference type="GO" id="GO:0034599">
    <property type="term" value="P:cellular response to oxidative stress"/>
    <property type="evidence" value="ECO:0007669"/>
    <property type="project" value="EnsemblFungi"/>
</dbReference>
<dbReference type="STRING" id="1071378.G0W7E0"/>
<dbReference type="GeneID" id="11496676"/>
<evidence type="ECO:0000256" key="1">
    <source>
        <dbReference type="ARBA" id="ARBA00038454"/>
    </source>
</evidence>
<dbReference type="PROSITE" id="PS01320">
    <property type="entry name" value="UPF0067"/>
    <property type="match status" value="1"/>
</dbReference>
<dbReference type="eggNOG" id="ENOG502RXXR">
    <property type="taxonomic scope" value="Eukaryota"/>
</dbReference>
<feature type="domain" description="GAF" evidence="2">
    <location>
        <begin position="62"/>
        <end position="173"/>
    </location>
</feature>
<dbReference type="Pfam" id="PF01590">
    <property type="entry name" value="GAF"/>
    <property type="match status" value="1"/>
</dbReference>
<dbReference type="InterPro" id="IPR051330">
    <property type="entry name" value="Phosphatase_reg/MetRdx"/>
</dbReference>
<dbReference type="AlphaFoldDB" id="G0W7E0"/>
<evidence type="ECO:0000313" key="4">
    <source>
        <dbReference type="Proteomes" id="UP000000689"/>
    </source>
</evidence>
<dbReference type="OMA" id="FQGPIAC"/>
<dbReference type="SUPFAM" id="SSF55781">
    <property type="entry name" value="GAF domain-like"/>
    <property type="match status" value="1"/>
</dbReference>
<comment type="similarity">
    <text evidence="1">Belongs to the free Met sulfoxide reductase family.</text>
</comment>
<evidence type="ECO:0000313" key="3">
    <source>
        <dbReference type="EMBL" id="CCD23701.1"/>
    </source>
</evidence>
<accession>G0W7E0</accession>
<dbReference type="InterPro" id="IPR003018">
    <property type="entry name" value="GAF"/>
</dbReference>
<sequence>MGDNQHHANYSIFSPESSREETLEFLLVSYESLAKEQTNWVCNLANAASLIWHAYKALQVNVNWAGFYVTDKTKQNELILGPFQGKPACQTIIFGKGVCGTAASTQRTQLIPDVNKFPGHIACDGETKSEIVVPILDLQTAETLAVIDLDCLDFEGFNEIDQKYLEKLAILISKTCKF</sequence>
<proteinExistence type="inferred from homology"/>
<evidence type="ECO:0000259" key="2">
    <source>
        <dbReference type="Pfam" id="PF01590"/>
    </source>
</evidence>
<dbReference type="PANTHER" id="PTHR21021">
    <property type="entry name" value="GAF/PUTATIVE CYTOSKELETAL PROTEIN"/>
    <property type="match status" value="1"/>
</dbReference>
<dbReference type="RefSeq" id="XP_003668944.1">
    <property type="nucleotide sequence ID" value="XM_003668896.1"/>
</dbReference>
<dbReference type="GO" id="GO:0005829">
    <property type="term" value="C:cytosol"/>
    <property type="evidence" value="ECO:0007669"/>
    <property type="project" value="TreeGrafter"/>
</dbReference>
<reference evidence="3 4" key="1">
    <citation type="journal article" date="2011" name="Proc. Natl. Acad. Sci. U.S.A.">
        <title>Evolutionary erosion of yeast sex chromosomes by mating-type switching accidents.</title>
        <authorList>
            <person name="Gordon J.L."/>
            <person name="Armisen D."/>
            <person name="Proux-Wera E."/>
            <person name="Oheigeartaigh S.S."/>
            <person name="Byrne K.P."/>
            <person name="Wolfe K.H."/>
        </authorList>
    </citation>
    <scope>NUCLEOTIDE SEQUENCE [LARGE SCALE GENOMIC DNA]</scope>
    <source>
        <strain evidence="4">ATCC 10597 / BCRC 20456 / CBS 421 / NBRC 0211 / NRRL Y-12639</strain>
    </source>
</reference>
<dbReference type="Proteomes" id="UP000000689">
    <property type="component" value="Chromosome 3"/>
</dbReference>
<dbReference type="GO" id="GO:0033745">
    <property type="term" value="F:L-methionine-(R)-S-oxide reductase activity"/>
    <property type="evidence" value="ECO:0007669"/>
    <property type="project" value="EnsemblFungi"/>
</dbReference>
<dbReference type="OrthoDB" id="15735at2759"/>